<accession>A0AAU7CUB8</accession>
<sequence>MRLFDYTQAQHFCAPLPAYQQGVGQSLPTLYRGSASKTVREGSQNFTIHRISLLNNVERGILFGVSQYRRALEMFTPSNAAWSQVSLYYASFFAANAILGMYGVWVGQGYSADVESGIPNHQAFQIHKKNLKGPSGYRGSHEVFWDLYYEGCTSFAPWVPTILTEAIEPVNNNRTWQITSRNGVNYDMAQAFDASVLLKSNPRPKDLSEYGGSLGQQREVTEHILKLAVHFAKEFKVSSFPYEGLLAGDRPKVIRSLVTAPPPNLVTQSILQQLFV</sequence>
<reference evidence="1" key="1">
    <citation type="submission" date="2023-03" db="EMBL/GenBank/DDBJ databases">
        <title>Edaphobacter sp.</title>
        <authorList>
            <person name="Huber K.J."/>
            <person name="Papendorf J."/>
            <person name="Pilke C."/>
            <person name="Bunk B."/>
            <person name="Sproeer C."/>
            <person name="Pester M."/>
        </authorList>
    </citation>
    <scope>NUCLEOTIDE SEQUENCE</scope>
    <source>
        <strain evidence="1">DSM 109919</strain>
    </source>
</reference>
<dbReference type="EMBL" id="CP121194">
    <property type="protein sequence ID" value="XBH08685.1"/>
    <property type="molecule type" value="Genomic_DNA"/>
</dbReference>
<dbReference type="RefSeq" id="WP_348266195.1">
    <property type="nucleotide sequence ID" value="NZ_CP121194.1"/>
</dbReference>
<protein>
    <submittedName>
        <fullName evidence="1">Uncharacterized protein</fullName>
    </submittedName>
</protein>
<proteinExistence type="predicted"/>
<dbReference type="AlphaFoldDB" id="A0AAU7CUB8"/>
<dbReference type="KEGG" id="epl:P4G45_09270"/>
<gene>
    <name evidence="1" type="ORF">P4G45_09270</name>
</gene>
<evidence type="ECO:0000313" key="1">
    <source>
        <dbReference type="EMBL" id="XBH08685.1"/>
    </source>
</evidence>
<name>A0AAU7CUB8_9BACT</name>
<organism evidence="1">
    <name type="scientific">Edaphobacter paludis</name>
    <dbReference type="NCBI Taxonomy" id="3035702"/>
    <lineage>
        <taxon>Bacteria</taxon>
        <taxon>Pseudomonadati</taxon>
        <taxon>Acidobacteriota</taxon>
        <taxon>Terriglobia</taxon>
        <taxon>Terriglobales</taxon>
        <taxon>Acidobacteriaceae</taxon>
        <taxon>Edaphobacter</taxon>
    </lineage>
</organism>